<accession>A0A9P6UHV2</accession>
<dbReference type="OrthoDB" id="2440801at2759"/>
<name>A0A9P6UHV2_9FUNG</name>
<gene>
    <name evidence="1" type="ORF">BGZ99_003787</name>
</gene>
<protein>
    <submittedName>
        <fullName evidence="1">Uncharacterized protein</fullName>
    </submittedName>
</protein>
<dbReference type="AlphaFoldDB" id="A0A9P6UHV2"/>
<feature type="non-terminal residue" evidence="1">
    <location>
        <position position="1"/>
    </location>
</feature>
<comment type="caution">
    <text evidence="1">The sequence shown here is derived from an EMBL/GenBank/DDBJ whole genome shotgun (WGS) entry which is preliminary data.</text>
</comment>
<proteinExistence type="predicted"/>
<dbReference type="Proteomes" id="UP000738325">
    <property type="component" value="Unassembled WGS sequence"/>
</dbReference>
<evidence type="ECO:0000313" key="2">
    <source>
        <dbReference type="Proteomes" id="UP000738325"/>
    </source>
</evidence>
<reference evidence="1" key="1">
    <citation type="journal article" date="2020" name="Fungal Divers.">
        <title>Resolving the Mortierellaceae phylogeny through synthesis of multi-gene phylogenetics and phylogenomics.</title>
        <authorList>
            <person name="Vandepol N."/>
            <person name="Liber J."/>
            <person name="Desiro A."/>
            <person name="Na H."/>
            <person name="Kennedy M."/>
            <person name="Barry K."/>
            <person name="Grigoriev I.V."/>
            <person name="Miller A.N."/>
            <person name="O'Donnell K."/>
            <person name="Stajich J.E."/>
            <person name="Bonito G."/>
        </authorList>
    </citation>
    <scope>NUCLEOTIDE SEQUENCE</scope>
    <source>
        <strain evidence="1">REB-010B</strain>
    </source>
</reference>
<dbReference type="EMBL" id="JAAAIP010002369">
    <property type="protein sequence ID" value="KAG0300441.1"/>
    <property type="molecule type" value="Genomic_DNA"/>
</dbReference>
<keyword evidence="2" id="KW-1185">Reference proteome</keyword>
<evidence type="ECO:0000313" key="1">
    <source>
        <dbReference type="EMBL" id="KAG0300441.1"/>
    </source>
</evidence>
<organism evidence="1 2">
    <name type="scientific">Dissophora globulifera</name>
    <dbReference type="NCBI Taxonomy" id="979702"/>
    <lineage>
        <taxon>Eukaryota</taxon>
        <taxon>Fungi</taxon>
        <taxon>Fungi incertae sedis</taxon>
        <taxon>Mucoromycota</taxon>
        <taxon>Mortierellomycotina</taxon>
        <taxon>Mortierellomycetes</taxon>
        <taxon>Mortierellales</taxon>
        <taxon>Mortierellaceae</taxon>
        <taxon>Dissophora</taxon>
    </lineage>
</organism>
<sequence length="185" mass="21142">MTATRLDPKTPVREAIRVSRNFLYQPYLKFRALLEQKKAFYGIDVLECRIPPLKMNSVGAYLTFMSSPAPLDPNDATPRNVRQKLLRFYYDSWFVKKSWEQRKAQKACYDYGIKAMLRLAGGNESTKVVNPNVIFCIGLGSFNTRTGLPTKHGQLERRFVGKARSLGYPVVGCNEYFTSAKCPRL</sequence>